<dbReference type="PANTHER" id="PTHR34677">
    <property type="match status" value="1"/>
</dbReference>
<dbReference type="eggNOG" id="COG2373">
    <property type="taxonomic scope" value="Bacteria"/>
</dbReference>
<evidence type="ECO:0000256" key="1">
    <source>
        <dbReference type="SAM" id="MobiDB-lite"/>
    </source>
</evidence>
<dbReference type="GeneID" id="76460145"/>
<dbReference type="AlphaFoldDB" id="A1WI27"/>
<dbReference type="KEGG" id="vei:Veis_1524"/>
<feature type="domain" description="Bacterial Ig-like" evidence="2">
    <location>
        <begin position="342"/>
        <end position="445"/>
    </location>
</feature>
<dbReference type="Pfam" id="PF13753">
    <property type="entry name" value="SWM_repeat"/>
    <property type="match status" value="1"/>
</dbReference>
<dbReference type="InterPro" id="IPR044048">
    <property type="entry name" value="Big_12"/>
</dbReference>
<dbReference type="InterPro" id="IPR053784">
    <property type="entry name" value="Choice_anch_U_dom"/>
</dbReference>
<sequence>MTVQLQMLISDTDLTVGEVMYVTFDTEHSREIRVMGGHVNLDYVEGLSVENANGTMDIASWRQPAGKWVGTFRPNAGVEATGCYLRYTAPAKQVWSPGDNAMIDIPARDIRSPLFNIDTKPPTILAAETRSTDTSLTANETNTVTFKFHERVVGFDRNDLAIEGTGEITNLQSTDGGTTWQVTVRAPANMAANTVARGNQIKIAMSGIKDAKGNEGVGIQTIATYDIDSKAPSATIAVTPNPVTNNNDRLVTVTITFDEEVTGFTANNIDFSNANVGARPGADRTGALVRSTDGRTYTITYTAAADTEDATNTISLLNLNTIRDTAGNAATVNPTSNNFEIDTRAPTVTVAMDKERLTAGETATVTFTFSETVTGFSDASIVVDGANGTLGNLTQDTADGRIWRGTFTPTASLSNTRSQISLRMDGIRDRNGNAASAAGAARSYTVDTAVFAIISATVNGRQLVLQYSDETALDPEQAHNAPNDAFVVLVDGVRNNVTGVLVDAVAKTITLTLDSAVTRGQQVSVAYNDPSTGDDPQAVQEAGTGNDAASFAAKPATNVTPPPPPPPPPAPDASNAPDAPDSDRDGVPNDQEDQAAGLLRPDGSAGLSGDGNGDGIKDSQQAAVASTRDLTLVAGSQNGKLIPDSNARITELVRNDAPANLPKGMEMPIGLTSFKVSLAEGRSTESFSLYADPALGANGYWVKNSTGTWVNLASEPYGGKVASEGGRTRLDFQIQDGGEYDADGQVNGSITTPGAVAKMPLSIVGQASDAHSSGFWY</sequence>
<dbReference type="HOGENOM" id="CLU_345103_0_0_4"/>
<dbReference type="Pfam" id="PF19078">
    <property type="entry name" value="Big_12"/>
    <property type="match status" value="3"/>
</dbReference>
<feature type="domain" description="Bacterial Ig-like" evidence="2">
    <location>
        <begin position="118"/>
        <end position="227"/>
    </location>
</feature>
<dbReference type="PANTHER" id="PTHR34677:SF3">
    <property type="entry name" value="BACTERIAL IG-LIKE DOMAIN-CONTAINING PROTEIN"/>
    <property type="match status" value="1"/>
</dbReference>
<dbReference type="NCBIfam" id="NF041766">
    <property type="entry name" value="choice_anch_U"/>
    <property type="match status" value="1"/>
</dbReference>
<proteinExistence type="predicted"/>
<evidence type="ECO:0000313" key="3">
    <source>
        <dbReference type="EMBL" id="ABM57284.1"/>
    </source>
</evidence>
<feature type="region of interest" description="Disordered" evidence="1">
    <location>
        <begin position="553"/>
        <end position="622"/>
    </location>
</feature>
<reference evidence="4" key="1">
    <citation type="submission" date="2006-12" db="EMBL/GenBank/DDBJ databases">
        <title>Complete sequence of chromosome 1 of Verminephrobacter eiseniae EF01-2.</title>
        <authorList>
            <person name="Copeland A."/>
            <person name="Lucas S."/>
            <person name="Lapidus A."/>
            <person name="Barry K."/>
            <person name="Detter J.C."/>
            <person name="Glavina del Rio T."/>
            <person name="Dalin E."/>
            <person name="Tice H."/>
            <person name="Pitluck S."/>
            <person name="Chertkov O."/>
            <person name="Brettin T."/>
            <person name="Bruce D."/>
            <person name="Han C."/>
            <person name="Tapia R."/>
            <person name="Gilna P."/>
            <person name="Schmutz J."/>
            <person name="Larimer F."/>
            <person name="Land M."/>
            <person name="Hauser L."/>
            <person name="Kyrpides N."/>
            <person name="Kim E."/>
            <person name="Stahl D."/>
            <person name="Richardson P."/>
        </authorList>
    </citation>
    <scope>NUCLEOTIDE SEQUENCE [LARGE SCALE GENOMIC DNA]</scope>
    <source>
        <strain evidence="4">EF01-2</strain>
    </source>
</reference>
<name>A1WI27_VEREI</name>
<accession>A1WI27</accession>
<organism evidence="3 4">
    <name type="scientific">Verminephrobacter eiseniae (strain EF01-2)</name>
    <dbReference type="NCBI Taxonomy" id="391735"/>
    <lineage>
        <taxon>Bacteria</taxon>
        <taxon>Pseudomonadati</taxon>
        <taxon>Pseudomonadota</taxon>
        <taxon>Betaproteobacteria</taxon>
        <taxon>Burkholderiales</taxon>
        <taxon>Comamonadaceae</taxon>
        <taxon>Verminephrobacter</taxon>
    </lineage>
</organism>
<dbReference type="InterPro" id="IPR011801">
    <property type="entry name" value="Swm_rep_I_cyn"/>
</dbReference>
<dbReference type="InterPro" id="IPR028059">
    <property type="entry name" value="SWM_rpt"/>
</dbReference>
<evidence type="ECO:0000259" key="2">
    <source>
        <dbReference type="Pfam" id="PF19078"/>
    </source>
</evidence>
<protein>
    <submittedName>
        <fullName evidence="3">Outer membrane protein</fullName>
    </submittedName>
</protein>
<evidence type="ECO:0000313" key="4">
    <source>
        <dbReference type="Proteomes" id="UP000000374"/>
    </source>
</evidence>
<gene>
    <name evidence="3" type="ordered locus">Veis_1524</name>
</gene>
<feature type="domain" description="Bacterial Ig-like" evidence="2">
    <location>
        <begin position="228"/>
        <end position="341"/>
    </location>
</feature>
<dbReference type="RefSeq" id="WP_011809291.1">
    <property type="nucleotide sequence ID" value="NC_008786.1"/>
</dbReference>
<feature type="compositionally biased region" description="Pro residues" evidence="1">
    <location>
        <begin position="560"/>
        <end position="571"/>
    </location>
</feature>
<dbReference type="EMBL" id="CP000542">
    <property type="protein sequence ID" value="ABM57284.1"/>
    <property type="molecule type" value="Genomic_DNA"/>
</dbReference>
<dbReference type="NCBIfam" id="TIGR02059">
    <property type="entry name" value="swm_rep_I"/>
    <property type="match status" value="1"/>
</dbReference>
<dbReference type="Proteomes" id="UP000000374">
    <property type="component" value="Chromosome"/>
</dbReference>
<dbReference type="STRING" id="391735.Veis_1524"/>
<keyword evidence="4" id="KW-1185">Reference proteome</keyword>